<sequence>MMNSEPPPLAALHEPWGWVKRVLVLVFVGVLAAGLEVKYLFVGRAGRRGDRTHMMG</sequence>
<organism evidence="2 3">
    <name type="scientific">Nocardia acididurans</name>
    <dbReference type="NCBI Taxonomy" id="2802282"/>
    <lineage>
        <taxon>Bacteria</taxon>
        <taxon>Bacillati</taxon>
        <taxon>Actinomycetota</taxon>
        <taxon>Actinomycetes</taxon>
        <taxon>Mycobacteriales</taxon>
        <taxon>Nocardiaceae</taxon>
        <taxon>Nocardia</taxon>
    </lineage>
</organism>
<accession>A0ABS1M553</accession>
<dbReference type="EMBL" id="JAERRJ010000005">
    <property type="protein sequence ID" value="MBL1075676.1"/>
    <property type="molecule type" value="Genomic_DNA"/>
</dbReference>
<dbReference type="Proteomes" id="UP000602198">
    <property type="component" value="Unassembled WGS sequence"/>
</dbReference>
<keyword evidence="3" id="KW-1185">Reference proteome</keyword>
<evidence type="ECO:0000313" key="2">
    <source>
        <dbReference type="EMBL" id="MBL1075676.1"/>
    </source>
</evidence>
<feature type="transmembrane region" description="Helical" evidence="1">
    <location>
        <begin position="22"/>
        <end position="41"/>
    </location>
</feature>
<keyword evidence="1" id="KW-0812">Transmembrane</keyword>
<gene>
    <name evidence="2" type="ORF">JK358_14870</name>
</gene>
<evidence type="ECO:0000313" key="3">
    <source>
        <dbReference type="Proteomes" id="UP000602198"/>
    </source>
</evidence>
<evidence type="ECO:0000256" key="1">
    <source>
        <dbReference type="SAM" id="Phobius"/>
    </source>
</evidence>
<protein>
    <submittedName>
        <fullName evidence="2">Uncharacterized protein</fullName>
    </submittedName>
</protein>
<reference evidence="2 3" key="1">
    <citation type="submission" date="2021-01" db="EMBL/GenBank/DDBJ databases">
        <title>WGS of actinomycetes isolated from Thailand.</title>
        <authorList>
            <person name="Thawai C."/>
        </authorList>
    </citation>
    <scope>NUCLEOTIDE SEQUENCE [LARGE SCALE GENOMIC DNA]</scope>
    <source>
        <strain evidence="2 3">LPG 2</strain>
    </source>
</reference>
<dbReference type="RefSeq" id="WP_201947964.1">
    <property type="nucleotide sequence ID" value="NZ_JAERRJ010000005.1"/>
</dbReference>
<keyword evidence="1" id="KW-1133">Transmembrane helix</keyword>
<name>A0ABS1M553_9NOCA</name>
<comment type="caution">
    <text evidence="2">The sequence shown here is derived from an EMBL/GenBank/DDBJ whole genome shotgun (WGS) entry which is preliminary data.</text>
</comment>
<keyword evidence="1" id="KW-0472">Membrane</keyword>
<proteinExistence type="predicted"/>